<reference evidence="1 2" key="1">
    <citation type="submission" date="2021-06" db="EMBL/GenBank/DDBJ databases">
        <authorList>
            <person name="Kallberg Y."/>
            <person name="Tangrot J."/>
            <person name="Rosling A."/>
        </authorList>
    </citation>
    <scope>NUCLEOTIDE SEQUENCE [LARGE SCALE GENOMIC DNA]</scope>
    <source>
        <strain evidence="1 2">120-4 pot B 10/14</strain>
    </source>
</reference>
<feature type="non-terminal residue" evidence="1">
    <location>
        <position position="1"/>
    </location>
</feature>
<name>A0ABN7WCC5_GIGMA</name>
<dbReference type="EMBL" id="CAJVQB010038621">
    <property type="protein sequence ID" value="CAG8826449.1"/>
    <property type="molecule type" value="Genomic_DNA"/>
</dbReference>
<comment type="caution">
    <text evidence="1">The sequence shown here is derived from an EMBL/GenBank/DDBJ whole genome shotgun (WGS) entry which is preliminary data.</text>
</comment>
<gene>
    <name evidence="1" type="ORF">GMARGA_LOCUS29128</name>
</gene>
<sequence length="58" mass="6598">SKSERKVVECCLNCTKDGFATGQFDSSGPYDQNRVSLEHACKSWKEKISRFLRRSKVG</sequence>
<protein>
    <submittedName>
        <fullName evidence="1">34935_t:CDS:1</fullName>
    </submittedName>
</protein>
<evidence type="ECO:0000313" key="1">
    <source>
        <dbReference type="EMBL" id="CAG8826449.1"/>
    </source>
</evidence>
<accession>A0ABN7WCC5</accession>
<dbReference type="Proteomes" id="UP000789901">
    <property type="component" value="Unassembled WGS sequence"/>
</dbReference>
<proteinExistence type="predicted"/>
<organism evidence="1 2">
    <name type="scientific">Gigaspora margarita</name>
    <dbReference type="NCBI Taxonomy" id="4874"/>
    <lineage>
        <taxon>Eukaryota</taxon>
        <taxon>Fungi</taxon>
        <taxon>Fungi incertae sedis</taxon>
        <taxon>Mucoromycota</taxon>
        <taxon>Glomeromycotina</taxon>
        <taxon>Glomeromycetes</taxon>
        <taxon>Diversisporales</taxon>
        <taxon>Gigasporaceae</taxon>
        <taxon>Gigaspora</taxon>
    </lineage>
</organism>
<evidence type="ECO:0000313" key="2">
    <source>
        <dbReference type="Proteomes" id="UP000789901"/>
    </source>
</evidence>
<keyword evidence="2" id="KW-1185">Reference proteome</keyword>